<dbReference type="InterPro" id="IPR036047">
    <property type="entry name" value="F-box-like_dom_sf"/>
</dbReference>
<accession>A0A9P7URK9</accession>
<dbReference type="PANTHER" id="PTHR38926">
    <property type="entry name" value="F-BOX DOMAIN CONTAINING PROTEIN, EXPRESSED"/>
    <property type="match status" value="1"/>
</dbReference>
<dbReference type="Gene3D" id="1.20.1280.50">
    <property type="match status" value="1"/>
</dbReference>
<dbReference type="KEGG" id="more:E1B28_008278"/>
<dbReference type="Proteomes" id="UP001049176">
    <property type="component" value="Chromosome 5"/>
</dbReference>
<dbReference type="InterPro" id="IPR001810">
    <property type="entry name" value="F-box_dom"/>
</dbReference>
<evidence type="ECO:0000256" key="1">
    <source>
        <dbReference type="SAM" id="Coils"/>
    </source>
</evidence>
<proteinExistence type="predicted"/>
<evidence type="ECO:0000313" key="3">
    <source>
        <dbReference type="EMBL" id="KAG7091877.1"/>
    </source>
</evidence>
<dbReference type="AlphaFoldDB" id="A0A9P7URK9"/>
<comment type="caution">
    <text evidence="3">The sequence shown here is derived from an EMBL/GenBank/DDBJ whole genome shotgun (WGS) entry which is preliminary data.</text>
</comment>
<keyword evidence="4" id="KW-1185">Reference proteome</keyword>
<organism evidence="3 4">
    <name type="scientific">Marasmius oreades</name>
    <name type="common">fairy-ring Marasmius</name>
    <dbReference type="NCBI Taxonomy" id="181124"/>
    <lineage>
        <taxon>Eukaryota</taxon>
        <taxon>Fungi</taxon>
        <taxon>Dikarya</taxon>
        <taxon>Basidiomycota</taxon>
        <taxon>Agaricomycotina</taxon>
        <taxon>Agaricomycetes</taxon>
        <taxon>Agaricomycetidae</taxon>
        <taxon>Agaricales</taxon>
        <taxon>Marasmiineae</taxon>
        <taxon>Marasmiaceae</taxon>
        <taxon>Marasmius</taxon>
    </lineage>
</organism>
<dbReference type="Gene3D" id="3.80.10.10">
    <property type="entry name" value="Ribonuclease Inhibitor"/>
    <property type="match status" value="1"/>
</dbReference>
<evidence type="ECO:0000313" key="4">
    <source>
        <dbReference type="Proteomes" id="UP001049176"/>
    </source>
</evidence>
<gene>
    <name evidence="3" type="ORF">E1B28_008278</name>
</gene>
<name>A0A9P7URK9_9AGAR</name>
<dbReference type="SUPFAM" id="SSF81383">
    <property type="entry name" value="F-box domain"/>
    <property type="match status" value="1"/>
</dbReference>
<protein>
    <recommendedName>
        <fullName evidence="2">F-box domain-containing protein</fullName>
    </recommendedName>
</protein>
<dbReference type="OrthoDB" id="2930754at2759"/>
<dbReference type="PANTHER" id="PTHR38926:SF72">
    <property type="entry name" value="IM:7136021-RELATED"/>
    <property type="match status" value="1"/>
</dbReference>
<dbReference type="GeneID" id="66077354"/>
<dbReference type="SUPFAM" id="SSF52047">
    <property type="entry name" value="RNI-like"/>
    <property type="match status" value="1"/>
</dbReference>
<evidence type="ECO:0000259" key="2">
    <source>
        <dbReference type="Pfam" id="PF12937"/>
    </source>
</evidence>
<sequence>MLNVETSPSELHLHKLSAKIKGLFRRNVSSSDRNDISDYLNAARNELKGYEVEINKLKATILSLENRRDLLKYKMDRYRSLLSPIHRLPTEVLENIFKHDARAVQVRARVVPKIVSLSMVCGRWREVICSTPSLWANIDLDVERLDNYASTDDDITHLTYVLQLFLARSRSAPLNLDLFIPSSEPVHRTTKLLDVLAPSMNRWRVICLNASTEIFEHPAFQLLPQRLPSLQHVTLVSPSEHYINLFNKCPSLTSLELDFCQETPYRFEREWPGIKTLDISLNPSSSTAFVSSFLKVCPNMERLTVWTSATRPELESLIVLPRLKSLTCNGPHILSLFQYLSLPNMSTMTLDIDDGEWDVQSFAEFLSRSSCNITHLTLEPPYSSTDYAPVLSFLRLLPTVQELHLDVRANNGALFGTFLDQLFVGQLSSPLLPHLTDLTLIINERCFKEGPLVRAVKSRWLPDLQDPSEAGVTCLRSLKLEVMGDKFAPTLEPLLYLRDAGLRVDVFLIDYGDYLYR</sequence>
<keyword evidence="1" id="KW-0175">Coiled coil</keyword>
<dbReference type="RefSeq" id="XP_043008347.1">
    <property type="nucleotide sequence ID" value="XM_043153063.1"/>
</dbReference>
<feature type="domain" description="F-box" evidence="2">
    <location>
        <begin position="85"/>
        <end position="140"/>
    </location>
</feature>
<dbReference type="Pfam" id="PF12937">
    <property type="entry name" value="F-box-like"/>
    <property type="match status" value="1"/>
</dbReference>
<feature type="coiled-coil region" evidence="1">
    <location>
        <begin position="40"/>
        <end position="74"/>
    </location>
</feature>
<reference evidence="3" key="1">
    <citation type="journal article" date="2021" name="Genome Biol. Evol.">
        <title>The assembled and annotated genome of the fairy-ring fungus Marasmius oreades.</title>
        <authorList>
            <person name="Hiltunen M."/>
            <person name="Ament-Velasquez S.L."/>
            <person name="Johannesson H."/>
        </authorList>
    </citation>
    <scope>NUCLEOTIDE SEQUENCE</scope>
    <source>
        <strain evidence="3">03SP1</strain>
    </source>
</reference>
<dbReference type="InterPro" id="IPR032675">
    <property type="entry name" value="LRR_dom_sf"/>
</dbReference>
<dbReference type="EMBL" id="CM032185">
    <property type="protein sequence ID" value="KAG7091877.1"/>
    <property type="molecule type" value="Genomic_DNA"/>
</dbReference>